<organism evidence="3">
    <name type="scientific">Camponotus floridanus</name>
    <name type="common">Florida carpenter ant</name>
    <dbReference type="NCBI Taxonomy" id="104421"/>
    <lineage>
        <taxon>Eukaryota</taxon>
        <taxon>Metazoa</taxon>
        <taxon>Ecdysozoa</taxon>
        <taxon>Arthropoda</taxon>
        <taxon>Hexapoda</taxon>
        <taxon>Insecta</taxon>
        <taxon>Pterygota</taxon>
        <taxon>Neoptera</taxon>
        <taxon>Endopterygota</taxon>
        <taxon>Hymenoptera</taxon>
        <taxon>Apocrita</taxon>
        <taxon>Aculeata</taxon>
        <taxon>Formicoidea</taxon>
        <taxon>Formicidae</taxon>
        <taxon>Formicinae</taxon>
        <taxon>Camponotus</taxon>
    </lineage>
</organism>
<feature type="region of interest" description="Disordered" evidence="1">
    <location>
        <begin position="1"/>
        <end position="42"/>
    </location>
</feature>
<evidence type="ECO:0000256" key="1">
    <source>
        <dbReference type="SAM" id="MobiDB-lite"/>
    </source>
</evidence>
<keyword evidence="3" id="KW-1185">Reference proteome</keyword>
<reference evidence="2 3" key="1">
    <citation type="journal article" date="2010" name="Science">
        <title>Genomic comparison of the ants Camponotus floridanus and Harpegnathos saltator.</title>
        <authorList>
            <person name="Bonasio R."/>
            <person name="Zhang G."/>
            <person name="Ye C."/>
            <person name="Mutti N.S."/>
            <person name="Fang X."/>
            <person name="Qin N."/>
            <person name="Donahue G."/>
            <person name="Yang P."/>
            <person name="Li Q."/>
            <person name="Li C."/>
            <person name="Zhang P."/>
            <person name="Huang Z."/>
            <person name="Berger S.L."/>
            <person name="Reinberg D."/>
            <person name="Wang J."/>
            <person name="Liebig J."/>
        </authorList>
    </citation>
    <scope>NUCLEOTIDE SEQUENCE [LARGE SCALE GENOMIC DNA]</scope>
    <source>
        <strain evidence="3">C129</strain>
    </source>
</reference>
<feature type="region of interest" description="Disordered" evidence="1">
    <location>
        <begin position="143"/>
        <end position="165"/>
    </location>
</feature>
<proteinExistence type="predicted"/>
<sequence length="165" mass="18293">MRLFGGERDEAGRSERRDAEAAARRGGARAIPGNRLPRAMRGPRAAPVLAASSWAQLLDSDLWNPKDKPQSPLLPTSTNRHLASSFISATRGRFNNDDDEAVARDVEPVLRVLSVVYNSAGGALVLGSVSPVKRERRRLLVRTRGTANREEEEGEEEVKEPKWRR</sequence>
<dbReference type="InParanoid" id="E2A5I7"/>
<dbReference type="Proteomes" id="UP000000311">
    <property type="component" value="Unassembled WGS sequence"/>
</dbReference>
<dbReference type="AlphaFoldDB" id="E2A5I7"/>
<protein>
    <submittedName>
        <fullName evidence="2">Uncharacterized protein</fullName>
    </submittedName>
</protein>
<evidence type="ECO:0000313" key="2">
    <source>
        <dbReference type="EMBL" id="EFN71299.1"/>
    </source>
</evidence>
<name>E2A5I7_CAMFO</name>
<gene>
    <name evidence="2" type="ORF">EAG_14790</name>
</gene>
<dbReference type="EMBL" id="GL436989">
    <property type="protein sequence ID" value="EFN71299.1"/>
    <property type="molecule type" value="Genomic_DNA"/>
</dbReference>
<evidence type="ECO:0000313" key="3">
    <source>
        <dbReference type="Proteomes" id="UP000000311"/>
    </source>
</evidence>
<feature type="compositionally biased region" description="Basic and acidic residues" evidence="1">
    <location>
        <begin position="1"/>
        <end position="23"/>
    </location>
</feature>
<accession>E2A5I7</accession>